<dbReference type="PANTHER" id="PTHR12984:SF15">
    <property type="entry name" value="PROTEIN-ASSOCIATING WITH THE CARBOXYL-TERMINAL DOMAIN OF EZRIN"/>
    <property type="match status" value="1"/>
</dbReference>
<dbReference type="Gene3D" id="1.25.10.10">
    <property type="entry name" value="Leucine-rich Repeat Variant"/>
    <property type="match status" value="1"/>
</dbReference>
<dbReference type="InterPro" id="IPR051177">
    <property type="entry name" value="CIK-Related_Protein"/>
</dbReference>
<dbReference type="Proteomes" id="UP000050794">
    <property type="component" value="Unassembled WGS sequence"/>
</dbReference>
<dbReference type="PANTHER" id="PTHR12984">
    <property type="entry name" value="SCY1-RELATED S/T PROTEIN KINASE-LIKE"/>
    <property type="match status" value="1"/>
</dbReference>
<dbReference type="SUPFAM" id="SSF56112">
    <property type="entry name" value="Protein kinase-like (PK-like)"/>
    <property type="match status" value="1"/>
</dbReference>
<reference evidence="4" key="1">
    <citation type="submission" date="2016-06" db="UniProtKB">
        <authorList>
            <consortium name="WormBaseParasite"/>
        </authorList>
    </citation>
    <scope>IDENTIFICATION</scope>
</reference>
<dbReference type="AlphaFoldDB" id="A0A183UHE1"/>
<dbReference type="EMBL" id="UYWY01019784">
    <property type="protein sequence ID" value="VDM39232.1"/>
    <property type="molecule type" value="Genomic_DNA"/>
</dbReference>
<feature type="compositionally biased region" description="Low complexity" evidence="1">
    <location>
        <begin position="388"/>
        <end position="399"/>
    </location>
</feature>
<dbReference type="InterPro" id="IPR011009">
    <property type="entry name" value="Kinase-like_dom_sf"/>
</dbReference>
<dbReference type="InterPro" id="IPR011989">
    <property type="entry name" value="ARM-like"/>
</dbReference>
<evidence type="ECO:0000313" key="3">
    <source>
        <dbReference type="Proteomes" id="UP000050794"/>
    </source>
</evidence>
<keyword evidence="3" id="KW-1185">Reference proteome</keyword>
<evidence type="ECO:0000313" key="2">
    <source>
        <dbReference type="EMBL" id="VDM39232.1"/>
    </source>
</evidence>
<organism evidence="3 4">
    <name type="scientific">Toxocara canis</name>
    <name type="common">Canine roundworm</name>
    <dbReference type="NCBI Taxonomy" id="6265"/>
    <lineage>
        <taxon>Eukaryota</taxon>
        <taxon>Metazoa</taxon>
        <taxon>Ecdysozoa</taxon>
        <taxon>Nematoda</taxon>
        <taxon>Chromadorea</taxon>
        <taxon>Rhabditida</taxon>
        <taxon>Spirurina</taxon>
        <taxon>Ascaridomorpha</taxon>
        <taxon>Ascaridoidea</taxon>
        <taxon>Toxocaridae</taxon>
        <taxon>Toxocara</taxon>
    </lineage>
</organism>
<dbReference type="Gene3D" id="1.10.510.10">
    <property type="entry name" value="Transferase(Phosphotransferase) domain 1"/>
    <property type="match status" value="1"/>
</dbReference>
<accession>A0A183UHE1</accession>
<sequence length="581" mass="65038">MLLPYCFEVASKVDWIGVQRHINSAKWVRMHSVIYFHYSLSSPAPANLSHNNVCPSSVFIAFDGRWKLGGFECAQDMQNMYHWVQSDFMRSIKNSEFAPPEDQLMLNTNISSSARDAFAFGKLIAYAMPYMQNHLPVETISALEALSRCLTDADAAKRAQLGGVAKSHRDAFKNNLSMVVEFLQTIHLSTQEQKTHFFKNAINWLRGMPLTVIGRRLVPLLLSRYVLLEKEAHSVLLPFILRPSDLDNGEQIRGLLPLSEYRRWVIPELIKIFHVHETSVRLALHAHFPIYVQFFTRTQLENIVLPELVLGMRDTDDRIVGASLHAMAHLVAMLGGPAVTGLAHNKSFADGTPRKMDIRLAERAPLSTTSPLNVPVQRCEMAEELDGESLSPSSHLSRLLSDDDIPEQSDLKLQLMSQTEDDFTEQRRSASVAQAAEWAGSLEEDWSVNWDEREEVNPSASPPSDASVSVSLNASDAAPYVADISARKHNIQLGAEYDVPEIGKVVTKNSAEKYDYFAGMEPVFAKTPSLIERLERKVVESAKQMRKATASRFAALPESECESVETNLGEWEAAVADWDAD</sequence>
<reference evidence="2 3" key="2">
    <citation type="submission" date="2018-11" db="EMBL/GenBank/DDBJ databases">
        <authorList>
            <consortium name="Pathogen Informatics"/>
        </authorList>
    </citation>
    <scope>NUCLEOTIDE SEQUENCE [LARGE SCALE GENOMIC DNA]</scope>
</reference>
<protein>
    <submittedName>
        <fullName evidence="4">Protein kinase domain-containing protein</fullName>
    </submittedName>
</protein>
<evidence type="ECO:0000256" key="1">
    <source>
        <dbReference type="SAM" id="MobiDB-lite"/>
    </source>
</evidence>
<proteinExistence type="predicted"/>
<gene>
    <name evidence="2" type="ORF">TCNE_LOCUS7911</name>
</gene>
<feature type="region of interest" description="Disordered" evidence="1">
    <location>
        <begin position="383"/>
        <end position="403"/>
    </location>
</feature>
<name>A0A183UHE1_TOXCA</name>
<dbReference type="WBParaSite" id="TCNE_0000791101-mRNA-1">
    <property type="protein sequence ID" value="TCNE_0000791101-mRNA-1"/>
    <property type="gene ID" value="TCNE_0000791101"/>
</dbReference>
<evidence type="ECO:0000313" key="4">
    <source>
        <dbReference type="WBParaSite" id="TCNE_0000791101-mRNA-1"/>
    </source>
</evidence>